<evidence type="ECO:0000256" key="1">
    <source>
        <dbReference type="SAM" id="SignalP"/>
    </source>
</evidence>
<evidence type="ECO:0000313" key="2">
    <source>
        <dbReference type="EMBL" id="CDW33347.1"/>
    </source>
</evidence>
<dbReference type="AlphaFoldDB" id="A0A0K2U618"/>
<protein>
    <submittedName>
        <fullName evidence="2">Pancreatic trypsin inhibitorlike [Bos taurus]</fullName>
    </submittedName>
</protein>
<reference evidence="2" key="1">
    <citation type="submission" date="2014-05" db="EMBL/GenBank/DDBJ databases">
        <authorList>
            <person name="Chronopoulou M."/>
        </authorList>
    </citation>
    <scope>NUCLEOTIDE SEQUENCE</scope>
    <source>
        <tissue evidence="2">Whole organism</tissue>
    </source>
</reference>
<name>A0A0K2U618_LEPSM</name>
<feature type="signal peptide" evidence="1">
    <location>
        <begin position="1"/>
        <end position="22"/>
    </location>
</feature>
<organism evidence="2">
    <name type="scientific">Lepeophtheirus salmonis</name>
    <name type="common">Salmon louse</name>
    <name type="synonym">Caligus salmonis</name>
    <dbReference type="NCBI Taxonomy" id="72036"/>
    <lineage>
        <taxon>Eukaryota</taxon>
        <taxon>Metazoa</taxon>
        <taxon>Ecdysozoa</taxon>
        <taxon>Arthropoda</taxon>
        <taxon>Crustacea</taxon>
        <taxon>Multicrustacea</taxon>
        <taxon>Hexanauplia</taxon>
        <taxon>Copepoda</taxon>
        <taxon>Siphonostomatoida</taxon>
        <taxon>Caligidae</taxon>
        <taxon>Lepeophtheirus</taxon>
    </lineage>
</organism>
<proteinExistence type="predicted"/>
<dbReference type="SUPFAM" id="SSF57362">
    <property type="entry name" value="BPTI-like"/>
    <property type="match status" value="1"/>
</dbReference>
<accession>A0A0K2U618</accession>
<dbReference type="OrthoDB" id="4473401at2759"/>
<dbReference type="GO" id="GO:0004867">
    <property type="term" value="F:serine-type endopeptidase inhibitor activity"/>
    <property type="evidence" value="ECO:0007669"/>
    <property type="project" value="InterPro"/>
</dbReference>
<sequence length="89" mass="10392">MLNNMYVIILFVCNLIIDLSVFQDGEWERLVSSLKEELKKISTNGSIPSKPEFCDLDNEIGPCDGRWIRYYYNRTTEAFNRYILSSSTL</sequence>
<dbReference type="EMBL" id="HACA01015986">
    <property type="protein sequence ID" value="CDW33347.1"/>
    <property type="molecule type" value="Transcribed_RNA"/>
</dbReference>
<dbReference type="InterPro" id="IPR036880">
    <property type="entry name" value="Kunitz_BPTI_sf"/>
</dbReference>
<keyword evidence="1" id="KW-0732">Signal</keyword>
<feature type="chain" id="PRO_5005488397" evidence="1">
    <location>
        <begin position="23"/>
        <end position="89"/>
    </location>
</feature>